<name>A0A8J6IXB3_9ALTE</name>
<proteinExistence type="predicted"/>
<dbReference type="InterPro" id="IPR036653">
    <property type="entry name" value="CinA-like_C"/>
</dbReference>
<protein>
    <submittedName>
        <fullName evidence="2">Nicotinamide-nucleotide amidase</fullName>
        <ecNumber evidence="2">3.5.1.42</ecNumber>
    </submittedName>
</protein>
<dbReference type="NCBIfam" id="NF002975">
    <property type="entry name" value="PRK03661.1"/>
    <property type="match status" value="1"/>
</dbReference>
<keyword evidence="2" id="KW-0378">Hydrolase</keyword>
<comment type="caution">
    <text evidence="2">The sequence shown here is derived from an EMBL/GenBank/DDBJ whole genome shotgun (WGS) entry which is preliminary data.</text>
</comment>
<accession>A0A8J6IXB3</accession>
<evidence type="ECO:0000313" key="3">
    <source>
        <dbReference type="Proteomes" id="UP000601768"/>
    </source>
</evidence>
<dbReference type="AlphaFoldDB" id="A0A8J6IXB3"/>
<dbReference type="NCBIfam" id="TIGR00199">
    <property type="entry name" value="PncC_domain"/>
    <property type="match status" value="1"/>
</dbReference>
<evidence type="ECO:0000313" key="2">
    <source>
        <dbReference type="EMBL" id="MBC3767689.1"/>
    </source>
</evidence>
<dbReference type="Gene3D" id="3.90.950.20">
    <property type="entry name" value="CinA-like"/>
    <property type="match status" value="1"/>
</dbReference>
<dbReference type="Pfam" id="PF02464">
    <property type="entry name" value="CinA"/>
    <property type="match status" value="1"/>
</dbReference>
<evidence type="ECO:0000259" key="1">
    <source>
        <dbReference type="Pfam" id="PF02464"/>
    </source>
</evidence>
<dbReference type="InterPro" id="IPR008136">
    <property type="entry name" value="CinA_C"/>
</dbReference>
<dbReference type="Proteomes" id="UP000601768">
    <property type="component" value="Unassembled WGS sequence"/>
</dbReference>
<dbReference type="EC" id="3.5.1.42" evidence="2"/>
<reference evidence="2" key="2">
    <citation type="submission" date="2020-08" db="EMBL/GenBank/DDBJ databases">
        <authorList>
            <person name="Lai Q."/>
        </authorList>
    </citation>
    <scope>NUCLEOTIDE SEQUENCE</scope>
    <source>
        <strain evidence="2">S27-2</strain>
    </source>
</reference>
<organism evidence="2 3">
    <name type="scientific">Neptunicella marina</name>
    <dbReference type="NCBI Taxonomy" id="2125989"/>
    <lineage>
        <taxon>Bacteria</taxon>
        <taxon>Pseudomonadati</taxon>
        <taxon>Pseudomonadota</taxon>
        <taxon>Gammaproteobacteria</taxon>
        <taxon>Alteromonadales</taxon>
        <taxon>Alteromonadaceae</taxon>
        <taxon>Neptunicella</taxon>
    </lineage>
</organism>
<keyword evidence="3" id="KW-1185">Reference proteome</keyword>
<dbReference type="GO" id="GO:0019159">
    <property type="term" value="F:nicotinamide-nucleotide amidase activity"/>
    <property type="evidence" value="ECO:0007669"/>
    <property type="project" value="UniProtKB-EC"/>
</dbReference>
<reference evidence="2" key="1">
    <citation type="journal article" date="2018" name="Int. J. Syst. Evol. Microbiol.">
        <title>Neptunicella marina gen. nov., sp. nov., isolated from surface seawater.</title>
        <authorList>
            <person name="Liu X."/>
            <person name="Lai Q."/>
            <person name="Du Y."/>
            <person name="Zhang X."/>
            <person name="Liu Z."/>
            <person name="Sun F."/>
            <person name="Shao Z."/>
        </authorList>
    </citation>
    <scope>NUCLEOTIDE SEQUENCE</scope>
    <source>
        <strain evidence="2">S27-2</strain>
    </source>
</reference>
<gene>
    <name evidence="2" type="primary">pncC</name>
    <name evidence="2" type="ORF">H8B19_17555</name>
</gene>
<feature type="domain" description="CinA C-terminal" evidence="1">
    <location>
        <begin position="10"/>
        <end position="160"/>
    </location>
</feature>
<dbReference type="SUPFAM" id="SSF142433">
    <property type="entry name" value="CinA-like"/>
    <property type="match status" value="1"/>
</dbReference>
<dbReference type="EMBL" id="JACNEP010000023">
    <property type="protein sequence ID" value="MBC3767689.1"/>
    <property type="molecule type" value="Genomic_DNA"/>
</dbReference>
<sequence>MILPELSVILAEELAKLLVANDWTITCAESCTGGGVAVAITSIAGSSQWFERGFITYSNQAKTDLVGVDPATLKQYGAVSQQVVEQMAQGAAKQANAELAISISGIAGPDGGSEEKPVGTVWFGLTLNSHTQSEKQLFQGNRHQVREQAVHFALNYCIKMLQSIN</sequence>